<accession>A0A8X6NQ24</accession>
<keyword evidence="2" id="KW-1185">Reference proteome</keyword>
<protein>
    <submittedName>
        <fullName evidence="1">Uncharacterized protein</fullName>
    </submittedName>
</protein>
<comment type="caution">
    <text evidence="1">The sequence shown here is derived from an EMBL/GenBank/DDBJ whole genome shotgun (WGS) entry which is preliminary data.</text>
</comment>
<organism evidence="1 2">
    <name type="scientific">Nephila pilipes</name>
    <name type="common">Giant wood spider</name>
    <name type="synonym">Nephila maculata</name>
    <dbReference type="NCBI Taxonomy" id="299642"/>
    <lineage>
        <taxon>Eukaryota</taxon>
        <taxon>Metazoa</taxon>
        <taxon>Ecdysozoa</taxon>
        <taxon>Arthropoda</taxon>
        <taxon>Chelicerata</taxon>
        <taxon>Arachnida</taxon>
        <taxon>Araneae</taxon>
        <taxon>Araneomorphae</taxon>
        <taxon>Entelegynae</taxon>
        <taxon>Araneoidea</taxon>
        <taxon>Nephilidae</taxon>
        <taxon>Nephila</taxon>
    </lineage>
</organism>
<gene>
    <name evidence="1" type="ORF">NPIL_455971</name>
</gene>
<reference evidence="1" key="1">
    <citation type="submission" date="2020-08" db="EMBL/GenBank/DDBJ databases">
        <title>Multicomponent nature underlies the extraordinary mechanical properties of spider dragline silk.</title>
        <authorList>
            <person name="Kono N."/>
            <person name="Nakamura H."/>
            <person name="Mori M."/>
            <person name="Yoshida Y."/>
            <person name="Ohtoshi R."/>
            <person name="Malay A.D."/>
            <person name="Moran D.A.P."/>
            <person name="Tomita M."/>
            <person name="Numata K."/>
            <person name="Arakawa K."/>
        </authorList>
    </citation>
    <scope>NUCLEOTIDE SEQUENCE</scope>
</reference>
<dbReference type="AlphaFoldDB" id="A0A8X6NQ24"/>
<evidence type="ECO:0000313" key="2">
    <source>
        <dbReference type="Proteomes" id="UP000887013"/>
    </source>
</evidence>
<sequence length="82" mass="8818">MGAAMLVVLGGHRPSQTSAAFDLLFGVDFAKLFTTAVVVALEGHPKIVYFGSLVKGELRVRIMNLDLIVCAFGKFRSSLDCT</sequence>
<evidence type="ECO:0000313" key="1">
    <source>
        <dbReference type="EMBL" id="GFT24977.1"/>
    </source>
</evidence>
<dbReference type="EMBL" id="BMAW01106560">
    <property type="protein sequence ID" value="GFT24977.1"/>
    <property type="molecule type" value="Genomic_DNA"/>
</dbReference>
<name>A0A8X6NQ24_NEPPI</name>
<proteinExistence type="predicted"/>
<dbReference type="Proteomes" id="UP000887013">
    <property type="component" value="Unassembled WGS sequence"/>
</dbReference>